<evidence type="ECO:0000259" key="4">
    <source>
        <dbReference type="Pfam" id="PF25772"/>
    </source>
</evidence>
<evidence type="ECO:0000256" key="1">
    <source>
        <dbReference type="ARBA" id="ARBA00007690"/>
    </source>
</evidence>
<name>A0A484MQI5_9ASTE</name>
<dbReference type="InterPro" id="IPR016024">
    <property type="entry name" value="ARM-type_fold"/>
</dbReference>
<dbReference type="InterPro" id="IPR011989">
    <property type="entry name" value="ARM-like"/>
</dbReference>
<dbReference type="PANTHER" id="PTHR48412:SF1">
    <property type="entry name" value="ARM REPEAT SUPERFAMILY PROTEIN"/>
    <property type="match status" value="1"/>
</dbReference>
<gene>
    <name evidence="5" type="ORF">CCAM_LOCUS32938</name>
</gene>
<accession>A0A484MQI5</accession>
<dbReference type="InterPro" id="IPR057860">
    <property type="entry name" value="HEAT_RRP12_N"/>
</dbReference>
<feature type="domain" description="RRP12 N-terminal HEAT" evidence="4">
    <location>
        <begin position="9"/>
        <end position="289"/>
    </location>
</feature>
<feature type="compositionally biased region" description="Basic residues" evidence="2">
    <location>
        <begin position="1135"/>
        <end position="1154"/>
    </location>
</feature>
<dbReference type="Proteomes" id="UP000595140">
    <property type="component" value="Unassembled WGS sequence"/>
</dbReference>
<sequence>MENERQLPETVSFNEKSDICQQLLDRYGKSSAAQHRHLCATAAAARSIIQSESLPLTPFSYFAATVSTLADSSDLDSDALAALSSLLSIILPLVPEKAITPLKATEALEMLAVVLEKLPRDDAVVGSSSVRALVKCLGILVGFCDLEDWESVKLGLRTLLKFSIDRRPKVRKCAHECLLTVMKSVQSSFVIEKASKSIHSFIEGHLSLAIEMTFPEAADGFKHDSLSKHEHQEVYHTLNLIKTLAPYLSVKVCQKILTHLLKLMSSHNSDLTRHVFENIGVILDAPKVKLVALDSDNILKFLVSYMSSSENTTDRKLVAATLTEKVMKKLHDCAVNGCSRHLLLVIGPITDFLTYEATALPASLILKRLIQLHVDKEIIPSTKKQTVDCNNTNNPEFAAMESICAVFHNILRSSDGIPNEYILQIVSVLFLKLGERSYHFMKHILLQLADWMNISCGVKGTSVSKHLQECIGSATIALGPDKLIALLPISLDAKDYSCTNTWLIPILRKYAVYSSLEFFMKHIVPLAESFQQASFKVKKSVIRRELQAYAHDCWGLLPTFCHGPTDICQNFSALSKILISYLKKDSFMLEIIATSLKNLVNHSKNLVAKSDIFESIGVLVNDDFAMDLKKKSSYSRKTAQKNIKAISSCSEGLLQALTNVSTESYPETHEYLKEAIECLASISDSETTKRIVISLLEKFGLANGFDAYEKHLDDSECNKPNKREDYATSVPEDAKRLMVLELASCITGGVNEDLICTFFSITKRCLEVNDEIFQAEAYNILSRMLERHHWFRCSHFAQSLELLTAFKTPSDTKSITSRFSCFKTLLIHAIKENLEEDNPQAFLILNEIILALKESNNEGRKAAYDVLTGICSYMQNSLTEMSLESYKNFITMVMGYLSGPPQIKSGAISALSVLIYNDSDICQLVPDLVPSVLALLKSKGLEVIKAVLGFVKVLVSCLQSNNLNLFLPDIVNGVLPWTATSRHHFRSKVSVVMEILARKCGTDTIKSIAPEEYTDFLQSLTENRYRKKSVKETPASTSLKGGGCGDSGIVQNSKKRKWQRRQNDVTGKHHNGDEGASIGPKRRKQAAADLSTSRKWAYTRGSTPMTQAAERRGKSSPGKPGKRKSEDKNPSKQKGGAKRAGHKKFQKKHGSKMK</sequence>
<dbReference type="AlphaFoldDB" id="A0A484MQI5"/>
<dbReference type="EMBL" id="OOIL02004257">
    <property type="protein sequence ID" value="VFQ91162.1"/>
    <property type="molecule type" value="Genomic_DNA"/>
</dbReference>
<keyword evidence="6" id="KW-1185">Reference proteome</keyword>
<feature type="region of interest" description="Disordered" evidence="2">
    <location>
        <begin position="1027"/>
        <end position="1154"/>
    </location>
</feature>
<dbReference type="PANTHER" id="PTHR48412">
    <property type="entry name" value="ARM REPEAT SUPERFAMILY PROTEIN"/>
    <property type="match status" value="1"/>
</dbReference>
<dbReference type="Pfam" id="PF25772">
    <property type="entry name" value="HEAT_RRP12_N"/>
    <property type="match status" value="1"/>
</dbReference>
<reference evidence="5 6" key="1">
    <citation type="submission" date="2018-04" db="EMBL/GenBank/DDBJ databases">
        <authorList>
            <person name="Vogel A."/>
        </authorList>
    </citation>
    <scope>NUCLEOTIDE SEQUENCE [LARGE SCALE GENOMIC DNA]</scope>
</reference>
<dbReference type="InterPro" id="IPR012978">
    <property type="entry name" value="HEAT_RRP12"/>
</dbReference>
<protein>
    <submittedName>
        <fullName evidence="5">Uncharacterized protein</fullName>
    </submittedName>
</protein>
<evidence type="ECO:0000256" key="2">
    <source>
        <dbReference type="SAM" id="MobiDB-lite"/>
    </source>
</evidence>
<feature type="domain" description="RRP12 HEAT" evidence="3">
    <location>
        <begin position="361"/>
        <end position="662"/>
    </location>
</feature>
<comment type="similarity">
    <text evidence="1">Belongs to the RRP12 family.</text>
</comment>
<proteinExistence type="inferred from homology"/>
<evidence type="ECO:0000313" key="6">
    <source>
        <dbReference type="Proteomes" id="UP000595140"/>
    </source>
</evidence>
<dbReference type="OrthoDB" id="2192888at2759"/>
<organism evidence="5 6">
    <name type="scientific">Cuscuta campestris</name>
    <dbReference type="NCBI Taxonomy" id="132261"/>
    <lineage>
        <taxon>Eukaryota</taxon>
        <taxon>Viridiplantae</taxon>
        <taxon>Streptophyta</taxon>
        <taxon>Embryophyta</taxon>
        <taxon>Tracheophyta</taxon>
        <taxon>Spermatophyta</taxon>
        <taxon>Magnoliopsida</taxon>
        <taxon>eudicotyledons</taxon>
        <taxon>Gunneridae</taxon>
        <taxon>Pentapetalae</taxon>
        <taxon>asterids</taxon>
        <taxon>lamiids</taxon>
        <taxon>Solanales</taxon>
        <taxon>Convolvulaceae</taxon>
        <taxon>Cuscuteae</taxon>
        <taxon>Cuscuta</taxon>
        <taxon>Cuscuta subgen. Grammica</taxon>
        <taxon>Cuscuta sect. Cleistogrammica</taxon>
    </lineage>
</organism>
<evidence type="ECO:0000313" key="5">
    <source>
        <dbReference type="EMBL" id="VFQ91162.1"/>
    </source>
</evidence>
<dbReference type="Pfam" id="PF08161">
    <property type="entry name" value="RRP12_HEAT"/>
    <property type="match status" value="1"/>
</dbReference>
<dbReference type="SUPFAM" id="SSF48371">
    <property type="entry name" value="ARM repeat"/>
    <property type="match status" value="2"/>
</dbReference>
<dbReference type="Gene3D" id="1.25.10.10">
    <property type="entry name" value="Leucine-rich Repeat Variant"/>
    <property type="match status" value="2"/>
</dbReference>
<feature type="compositionally biased region" description="Basic and acidic residues" evidence="2">
    <location>
        <begin position="1061"/>
        <end position="1073"/>
    </location>
</feature>
<feature type="compositionally biased region" description="Polar residues" evidence="2">
    <location>
        <begin position="1090"/>
        <end position="1106"/>
    </location>
</feature>
<evidence type="ECO:0000259" key="3">
    <source>
        <dbReference type="Pfam" id="PF08161"/>
    </source>
</evidence>